<evidence type="ECO:0000256" key="3">
    <source>
        <dbReference type="ARBA" id="ARBA00022968"/>
    </source>
</evidence>
<evidence type="ECO:0000256" key="1">
    <source>
        <dbReference type="ARBA" id="ARBA00006068"/>
    </source>
</evidence>
<evidence type="ECO:0000313" key="9">
    <source>
        <dbReference type="Proteomes" id="UP000198565"/>
    </source>
</evidence>
<dbReference type="EMBL" id="FOTR01000001">
    <property type="protein sequence ID" value="SFL36123.1"/>
    <property type="molecule type" value="Genomic_DNA"/>
</dbReference>
<keyword evidence="6" id="KW-0472">Membrane</keyword>
<evidence type="ECO:0000256" key="5">
    <source>
        <dbReference type="SAM" id="MobiDB-lite"/>
    </source>
</evidence>
<dbReference type="AlphaFoldDB" id="A0A1I4H393"/>
<dbReference type="PANTHER" id="PTHR33392">
    <property type="entry name" value="POLYISOPRENYL-TEICHOIC ACID--PEPTIDOGLYCAN TEICHOIC ACID TRANSFERASE TAGU"/>
    <property type="match status" value="1"/>
</dbReference>
<keyword evidence="9" id="KW-1185">Reference proteome</keyword>
<feature type="compositionally biased region" description="Polar residues" evidence="5">
    <location>
        <begin position="343"/>
        <end position="355"/>
    </location>
</feature>
<evidence type="ECO:0000259" key="7">
    <source>
        <dbReference type="Pfam" id="PF03816"/>
    </source>
</evidence>
<dbReference type="OrthoDB" id="27330at2"/>
<dbReference type="Proteomes" id="UP000198565">
    <property type="component" value="Unassembled WGS sequence"/>
</dbReference>
<proteinExistence type="inferred from homology"/>
<evidence type="ECO:0000256" key="4">
    <source>
        <dbReference type="ARBA" id="ARBA00022989"/>
    </source>
</evidence>
<accession>A0A1I4H393</accession>
<dbReference type="InterPro" id="IPR004474">
    <property type="entry name" value="LytR_CpsA_psr"/>
</dbReference>
<keyword evidence="2 6" id="KW-0812">Transmembrane</keyword>
<evidence type="ECO:0000256" key="6">
    <source>
        <dbReference type="SAM" id="Phobius"/>
    </source>
</evidence>
<dbReference type="InterPro" id="IPR050922">
    <property type="entry name" value="LytR/CpsA/Psr_CW_biosynth"/>
</dbReference>
<protein>
    <submittedName>
        <fullName evidence="8">Transcriptional attenuator, LytR family</fullName>
    </submittedName>
</protein>
<evidence type="ECO:0000313" key="8">
    <source>
        <dbReference type="EMBL" id="SFL36123.1"/>
    </source>
</evidence>
<keyword evidence="4 6" id="KW-1133">Transmembrane helix</keyword>
<dbReference type="Pfam" id="PF03816">
    <property type="entry name" value="LytR_cpsA_psr"/>
    <property type="match status" value="1"/>
</dbReference>
<dbReference type="GO" id="GO:0071555">
    <property type="term" value="P:cell wall organization"/>
    <property type="evidence" value="ECO:0007669"/>
    <property type="project" value="UniProtKB-KW"/>
</dbReference>
<keyword evidence="3" id="KW-0735">Signal-anchor</keyword>
<feature type="region of interest" description="Disordered" evidence="5">
    <location>
        <begin position="335"/>
        <end position="355"/>
    </location>
</feature>
<reference evidence="9" key="1">
    <citation type="submission" date="2016-10" db="EMBL/GenBank/DDBJ databases">
        <authorList>
            <person name="Varghese N."/>
            <person name="Submissions S."/>
        </authorList>
    </citation>
    <scope>NUCLEOTIDE SEQUENCE [LARGE SCALE GENOMIC DNA]</scope>
    <source>
        <strain evidence="9">CGMCC 1.4250</strain>
    </source>
</reference>
<gene>
    <name evidence="8" type="ORF">SAMN04487943_101160</name>
</gene>
<feature type="domain" description="Cell envelope-related transcriptional attenuator" evidence="7">
    <location>
        <begin position="93"/>
        <end position="254"/>
    </location>
</feature>
<feature type="transmembrane region" description="Helical" evidence="6">
    <location>
        <begin position="21"/>
        <end position="41"/>
    </location>
</feature>
<sequence length="355" mass="40248">MSELRTDRKNRKKTNKWKKRILWIIVLIFISVIAYGIYLFVNVYDASKDSHVEIDRPEGKSELRENDVKIGDDPFSILLIGVEDYETDGENGRADTQIVVTVNPNTNKLTMTSVPRDTRIEYSAEEAGQQYAGFHKINASYTYGSISGYGEDKLTVEKVEELLDIPIDEYVTVNFDGFRDIVNALGGVNVDIKEPFWEKNFYEGEDKIYFEKGESKLNGKEALAFVRMRKREVNSIYSRDERQRQFIQASIDEAISANTLFKVGEITDILGENVTTSLSPSEIFSLQNAYSSMDSSNIETYEIEGGNQKVGGIYYFVPSEGAINTASQQLKQELELTQDNKVDNSANQDQNTEAE</sequence>
<name>A0A1I4H393_9BACI</name>
<dbReference type="PANTHER" id="PTHR33392:SF10">
    <property type="entry name" value="POLYISOPRENYL-TEICHOIC ACID--PEPTIDOGLYCAN TEICHOIC ACID TRANSFERASE TAGV"/>
    <property type="match status" value="1"/>
</dbReference>
<dbReference type="NCBIfam" id="TIGR00350">
    <property type="entry name" value="lytR_cpsA_psr"/>
    <property type="match status" value="1"/>
</dbReference>
<dbReference type="RefSeq" id="WP_091479703.1">
    <property type="nucleotide sequence ID" value="NZ_FOTR01000001.1"/>
</dbReference>
<organism evidence="8 9">
    <name type="scientific">Gracilibacillus orientalis</name>
    <dbReference type="NCBI Taxonomy" id="334253"/>
    <lineage>
        <taxon>Bacteria</taxon>
        <taxon>Bacillati</taxon>
        <taxon>Bacillota</taxon>
        <taxon>Bacilli</taxon>
        <taxon>Bacillales</taxon>
        <taxon>Bacillaceae</taxon>
        <taxon>Gracilibacillus</taxon>
    </lineage>
</organism>
<dbReference type="Gene3D" id="3.40.630.190">
    <property type="entry name" value="LCP protein"/>
    <property type="match status" value="1"/>
</dbReference>
<dbReference type="STRING" id="334253.SAMN04487943_101160"/>
<evidence type="ECO:0000256" key="2">
    <source>
        <dbReference type="ARBA" id="ARBA00022692"/>
    </source>
</evidence>
<comment type="similarity">
    <text evidence="1">Belongs to the LytR/CpsA/Psr (LCP) family.</text>
</comment>